<dbReference type="OrthoDB" id="270763at2759"/>
<dbReference type="InterPro" id="IPR010729">
    <property type="entry name" value="Ribosomal_uL29_mit"/>
</dbReference>
<feature type="region of interest" description="Disordered" evidence="8">
    <location>
        <begin position="30"/>
        <end position="59"/>
    </location>
</feature>
<dbReference type="InParanoid" id="W3XED6"/>
<keyword evidence="4" id="KW-0496">Mitochondrion</keyword>
<proteinExistence type="inferred from homology"/>
<accession>W3XED6</accession>
<dbReference type="EMBL" id="KI912111">
    <property type="protein sequence ID" value="ETS83752.1"/>
    <property type="molecule type" value="Genomic_DNA"/>
</dbReference>
<dbReference type="PANTHER" id="PTHR21183">
    <property type="entry name" value="RIBOSOMAL PROTEIN L47, MITOCHONDRIAL-RELATED"/>
    <property type="match status" value="1"/>
</dbReference>
<evidence type="ECO:0000313" key="10">
    <source>
        <dbReference type="Proteomes" id="UP000030651"/>
    </source>
</evidence>
<dbReference type="eggNOG" id="KOG3331">
    <property type="taxonomic scope" value="Eukaryota"/>
</dbReference>
<keyword evidence="3" id="KW-0689">Ribosomal protein</keyword>
<dbReference type="GO" id="GO:0032543">
    <property type="term" value="P:mitochondrial translation"/>
    <property type="evidence" value="ECO:0007669"/>
    <property type="project" value="TreeGrafter"/>
</dbReference>
<dbReference type="Pfam" id="PF06984">
    <property type="entry name" value="MRP-L47"/>
    <property type="match status" value="1"/>
</dbReference>
<feature type="compositionally biased region" description="Basic and acidic residues" evidence="8">
    <location>
        <begin position="49"/>
        <end position="59"/>
    </location>
</feature>
<evidence type="ECO:0000256" key="1">
    <source>
        <dbReference type="ARBA" id="ARBA00004173"/>
    </source>
</evidence>
<evidence type="ECO:0000256" key="7">
    <source>
        <dbReference type="ARBA" id="ARBA00035399"/>
    </source>
</evidence>
<evidence type="ECO:0000256" key="3">
    <source>
        <dbReference type="ARBA" id="ARBA00022980"/>
    </source>
</evidence>
<dbReference type="OMA" id="YAHGRAW"/>
<evidence type="ECO:0000313" key="9">
    <source>
        <dbReference type="EMBL" id="ETS83752.1"/>
    </source>
</evidence>
<evidence type="ECO:0000256" key="4">
    <source>
        <dbReference type="ARBA" id="ARBA00023128"/>
    </source>
</evidence>
<dbReference type="PANTHER" id="PTHR21183:SF18">
    <property type="entry name" value="LARGE RIBOSOMAL SUBUNIT PROTEIN UL29M"/>
    <property type="match status" value="1"/>
</dbReference>
<feature type="compositionally biased region" description="Low complexity" evidence="8">
    <location>
        <begin position="30"/>
        <end position="47"/>
    </location>
</feature>
<dbReference type="InterPro" id="IPR038340">
    <property type="entry name" value="MRP-L47_sf"/>
</dbReference>
<comment type="subcellular location">
    <subcellularLocation>
        <location evidence="1">Mitochondrion</location>
    </subcellularLocation>
</comment>
<dbReference type="GO" id="GO:0005762">
    <property type="term" value="C:mitochondrial large ribosomal subunit"/>
    <property type="evidence" value="ECO:0007669"/>
    <property type="project" value="TreeGrafter"/>
</dbReference>
<sequence length="269" mass="30457">MASPTTIRPVIGRILQRSTQRAPSQCLALAARSSPNSASAPFSTTASLEMRKPRRDNSRLRGLSAIYRSGTKARMAVDGYELPEPAEYNPADEVKTDPKHGLYEFFYDKERSLLDPEAEAQHGRSWTVEELRHKSWDDLHKLWWVCVKERNRIATASRERTRLKFKTGEEESKERMRAVSKTMKSIKQALTERYYAWEDARDLAEQDPEVDLANTNNPYTPKNYFDEEVAGAPAIEAEGARQETGKPVEVTIDPSALPKSADSQPVSRT</sequence>
<evidence type="ECO:0000256" key="6">
    <source>
        <dbReference type="ARBA" id="ARBA00035289"/>
    </source>
</evidence>
<dbReference type="STRING" id="1229662.W3XED6"/>
<dbReference type="GeneID" id="19270641"/>
<evidence type="ECO:0000256" key="5">
    <source>
        <dbReference type="ARBA" id="ARBA00023274"/>
    </source>
</evidence>
<dbReference type="KEGG" id="pfy:PFICI_05628"/>
<keyword evidence="5" id="KW-0687">Ribonucleoprotein</keyword>
<organism evidence="9 10">
    <name type="scientific">Pestalotiopsis fici (strain W106-1 / CGMCC3.15140)</name>
    <dbReference type="NCBI Taxonomy" id="1229662"/>
    <lineage>
        <taxon>Eukaryota</taxon>
        <taxon>Fungi</taxon>
        <taxon>Dikarya</taxon>
        <taxon>Ascomycota</taxon>
        <taxon>Pezizomycotina</taxon>
        <taxon>Sordariomycetes</taxon>
        <taxon>Xylariomycetidae</taxon>
        <taxon>Amphisphaeriales</taxon>
        <taxon>Sporocadaceae</taxon>
        <taxon>Pestalotiopsis</taxon>
    </lineage>
</organism>
<evidence type="ECO:0000256" key="2">
    <source>
        <dbReference type="ARBA" id="ARBA00009254"/>
    </source>
</evidence>
<dbReference type="HOGENOM" id="CLU_063281_1_1_1"/>
<protein>
    <recommendedName>
        <fullName evidence="6">Large ribosomal subunit protein uL29m</fullName>
    </recommendedName>
    <alternativeName>
        <fullName evidence="7">54S ribosomal protein L4, mitochondrial</fullName>
    </alternativeName>
</protein>
<evidence type="ECO:0000256" key="8">
    <source>
        <dbReference type="SAM" id="MobiDB-lite"/>
    </source>
</evidence>
<dbReference type="RefSeq" id="XP_007832400.1">
    <property type="nucleotide sequence ID" value="XM_007834209.1"/>
</dbReference>
<feature type="region of interest" description="Disordered" evidence="8">
    <location>
        <begin position="237"/>
        <end position="269"/>
    </location>
</feature>
<dbReference type="Proteomes" id="UP000030651">
    <property type="component" value="Unassembled WGS sequence"/>
</dbReference>
<reference evidence="10" key="1">
    <citation type="journal article" date="2015" name="BMC Genomics">
        <title>Genomic and transcriptomic analysis of the endophytic fungus Pestalotiopsis fici reveals its lifestyle and high potential for synthesis of natural products.</title>
        <authorList>
            <person name="Wang X."/>
            <person name="Zhang X."/>
            <person name="Liu L."/>
            <person name="Xiang M."/>
            <person name="Wang W."/>
            <person name="Sun X."/>
            <person name="Che Y."/>
            <person name="Guo L."/>
            <person name="Liu G."/>
            <person name="Guo L."/>
            <person name="Wang C."/>
            <person name="Yin W.B."/>
            <person name="Stadler M."/>
            <person name="Zhang X."/>
            <person name="Liu X."/>
        </authorList>
    </citation>
    <scope>NUCLEOTIDE SEQUENCE [LARGE SCALE GENOMIC DNA]</scope>
    <source>
        <strain evidence="10">W106-1 / CGMCC3.15140</strain>
    </source>
</reference>
<name>W3XED6_PESFW</name>
<comment type="similarity">
    <text evidence="2">Belongs to the universal ribosomal protein uL29 family.</text>
</comment>
<dbReference type="AlphaFoldDB" id="W3XED6"/>
<dbReference type="GO" id="GO:0003735">
    <property type="term" value="F:structural constituent of ribosome"/>
    <property type="evidence" value="ECO:0007669"/>
    <property type="project" value="InterPro"/>
</dbReference>
<keyword evidence="10" id="KW-1185">Reference proteome</keyword>
<gene>
    <name evidence="9" type="ORF">PFICI_05628</name>
</gene>
<dbReference type="Gene3D" id="6.10.330.20">
    <property type="match status" value="1"/>
</dbReference>